<comment type="similarity">
    <text evidence="2">Belongs to the glutaminyl-peptide cyclotransferase family.</text>
</comment>
<dbReference type="PANTHER" id="PTHR12283">
    <property type="entry name" value="GLUTAMINYL-PEPTIDE CYCLOTRANSFERASE"/>
    <property type="match status" value="1"/>
</dbReference>
<dbReference type="InterPro" id="IPR040234">
    <property type="entry name" value="QC/QCL"/>
</dbReference>
<feature type="region of interest" description="Disordered" evidence="6">
    <location>
        <begin position="593"/>
        <end position="697"/>
    </location>
</feature>
<dbReference type="Ensembl" id="ENSCUST00005010184.1">
    <property type="protein sequence ID" value="ENSCUSP00005009780.1"/>
    <property type="gene ID" value="ENSCUSG00005006250.1"/>
</dbReference>
<evidence type="ECO:0000256" key="3">
    <source>
        <dbReference type="ARBA" id="ARBA00012012"/>
    </source>
</evidence>
<dbReference type="SUPFAM" id="SSF53187">
    <property type="entry name" value="Zn-dependent exopeptidases"/>
    <property type="match status" value="1"/>
</dbReference>
<keyword evidence="4" id="KW-0808">Transferase</keyword>
<evidence type="ECO:0000256" key="5">
    <source>
        <dbReference type="ARBA" id="ARBA00023315"/>
    </source>
</evidence>
<feature type="compositionally biased region" description="Pro residues" evidence="6">
    <location>
        <begin position="602"/>
        <end position="620"/>
    </location>
</feature>
<dbReference type="AlphaFoldDB" id="A0A8C3U8M6"/>
<evidence type="ECO:0000256" key="4">
    <source>
        <dbReference type="ARBA" id="ARBA00022679"/>
    </source>
</evidence>
<evidence type="ECO:0000313" key="8">
    <source>
        <dbReference type="Ensembl" id="ENSCUSP00005009780.1"/>
    </source>
</evidence>
<keyword evidence="9" id="KW-1185">Reference proteome</keyword>
<evidence type="ECO:0000256" key="2">
    <source>
        <dbReference type="ARBA" id="ARBA00006014"/>
    </source>
</evidence>
<sequence length="719" mass="75025">MRQVPAGSRRSRAAGSSPGPALAPLPVPVPGPGRFRWLPPRSLRPARPLLPLLAVLAASTVLFLAWPGGERGTGRTGGTGGTGGADGPEPLPEPALRSLLARLDPARLWGSLLRPLLHERVPGGPGSRAAREHILSHLRSLGAAWHLELDTFTARTPRGPVTFSSVVATAAPGDARRLALACHYDTKVLGDTAGDSGDFVGATDAAVPCALLLEVAAALDAHLRDRERQAPPLTLQLLFLDGEEAFEAWSDSDSLYGARHLAAKMAARGHPAGSEVTAMSLFVLLDLLGAPHPAIHSHCVTVSLCHCQCQCVTVSLCPCVTLSVPSLSPLSPEPVCAAGPARCPLSVTVSLCPCVTVSVPVSLCHCQCPRVPVSLCHCHCVTVSLCHCVTVTVSLCPCVTVSLCPCVTVSLCHCQCVPVSLSVSPHCPLCPQSLFVLLDLLGAPHPAIHSHCVTVSLSLCPCVTVSLCHCHCVPVSLCHCVTVTVSLCPCVTVTVSLCHCVTVSLSLCHCVTVSLSLCPCVTVPVSLCHCVPVSLCHCHCVTVSLCHCQCVPVSLSVSPLSPEPVCAAGPAGRPRPRHPQPLPPDPALVLAAPRHRAASPRSPAPPRRPPGPALLPPQPRPRARGGRSRAIPAPRCPRAPRDPDAVPAGLAQPWGHRAEPGQGHGDRPGADPAGVCGGIPANLTQNNPKNPKNKPKISKNKRKIILQILLVFVAEFLQI</sequence>
<reference evidence="8" key="2">
    <citation type="submission" date="2025-09" db="UniProtKB">
        <authorList>
            <consortium name="Ensembl"/>
        </authorList>
    </citation>
    <scope>IDENTIFICATION</scope>
</reference>
<dbReference type="PANTHER" id="PTHR12283:SF3">
    <property type="entry name" value="GLUTAMINYL-PEPTIDE CYCLOTRANSFERASE-LIKE PROTEIN"/>
    <property type="match status" value="1"/>
</dbReference>
<dbReference type="EC" id="2.3.2.5" evidence="3"/>
<evidence type="ECO:0000259" key="7">
    <source>
        <dbReference type="Pfam" id="PF04389"/>
    </source>
</evidence>
<feature type="compositionally biased region" description="Low complexity" evidence="6">
    <location>
        <begin position="1"/>
        <end position="20"/>
    </location>
</feature>
<name>A0A8C3U8M6_CATUS</name>
<accession>A0A8C3U8M6</accession>
<keyword evidence="5" id="KW-0012">Acyltransferase</keyword>
<dbReference type="Pfam" id="PF04389">
    <property type="entry name" value="Peptidase_M28"/>
    <property type="match status" value="1"/>
</dbReference>
<dbReference type="GO" id="GO:0016603">
    <property type="term" value="F:glutaminyl-peptide cyclotransferase activity"/>
    <property type="evidence" value="ECO:0007669"/>
    <property type="project" value="UniProtKB-EC"/>
</dbReference>
<protein>
    <recommendedName>
        <fullName evidence="3">glutaminyl-peptide cyclotransferase</fullName>
        <ecNumber evidence="3">2.3.2.5</ecNumber>
    </recommendedName>
</protein>
<organism evidence="8 9">
    <name type="scientific">Catharus ustulatus</name>
    <name type="common">Russet-backed thrush</name>
    <name type="synonym">Hylocichla ustulatus</name>
    <dbReference type="NCBI Taxonomy" id="91951"/>
    <lineage>
        <taxon>Eukaryota</taxon>
        <taxon>Metazoa</taxon>
        <taxon>Chordata</taxon>
        <taxon>Craniata</taxon>
        <taxon>Vertebrata</taxon>
        <taxon>Euteleostomi</taxon>
        <taxon>Archelosauria</taxon>
        <taxon>Archosauria</taxon>
        <taxon>Dinosauria</taxon>
        <taxon>Saurischia</taxon>
        <taxon>Theropoda</taxon>
        <taxon>Coelurosauria</taxon>
        <taxon>Aves</taxon>
        <taxon>Neognathae</taxon>
        <taxon>Neoaves</taxon>
        <taxon>Telluraves</taxon>
        <taxon>Australaves</taxon>
        <taxon>Passeriformes</taxon>
        <taxon>Turdidae</taxon>
        <taxon>Catharus</taxon>
    </lineage>
</organism>
<feature type="region of interest" description="Disordered" evidence="6">
    <location>
        <begin position="68"/>
        <end position="93"/>
    </location>
</feature>
<feature type="compositionally biased region" description="Basic and acidic residues" evidence="6">
    <location>
        <begin position="656"/>
        <end position="669"/>
    </location>
</feature>
<feature type="region of interest" description="Disordered" evidence="6">
    <location>
        <begin position="568"/>
        <end position="587"/>
    </location>
</feature>
<evidence type="ECO:0000256" key="6">
    <source>
        <dbReference type="SAM" id="MobiDB-lite"/>
    </source>
</evidence>
<evidence type="ECO:0000313" key="9">
    <source>
        <dbReference type="Proteomes" id="UP000694563"/>
    </source>
</evidence>
<gene>
    <name evidence="8" type="primary">LOC117011278</name>
</gene>
<feature type="region of interest" description="Disordered" evidence="6">
    <location>
        <begin position="1"/>
        <end position="29"/>
    </location>
</feature>
<reference evidence="8" key="1">
    <citation type="submission" date="2025-08" db="UniProtKB">
        <authorList>
            <consortium name="Ensembl"/>
        </authorList>
    </citation>
    <scope>IDENTIFICATION</scope>
</reference>
<evidence type="ECO:0000256" key="1">
    <source>
        <dbReference type="ARBA" id="ARBA00000001"/>
    </source>
</evidence>
<dbReference type="Gene3D" id="3.40.630.10">
    <property type="entry name" value="Zn peptidases"/>
    <property type="match status" value="1"/>
</dbReference>
<dbReference type="GO" id="GO:0008270">
    <property type="term" value="F:zinc ion binding"/>
    <property type="evidence" value="ECO:0007669"/>
    <property type="project" value="TreeGrafter"/>
</dbReference>
<feature type="compositionally biased region" description="Gly residues" evidence="6">
    <location>
        <begin position="69"/>
        <end position="86"/>
    </location>
</feature>
<comment type="catalytic activity">
    <reaction evidence="1">
        <text>N-terminal L-glutaminyl-[peptide] = N-terminal 5-oxo-L-prolyl-[peptide] + NH4(+)</text>
        <dbReference type="Rhea" id="RHEA:23652"/>
        <dbReference type="Rhea" id="RHEA-COMP:11736"/>
        <dbReference type="Rhea" id="RHEA-COMP:11846"/>
        <dbReference type="ChEBI" id="CHEBI:28938"/>
        <dbReference type="ChEBI" id="CHEBI:64722"/>
        <dbReference type="ChEBI" id="CHEBI:87215"/>
        <dbReference type="EC" id="2.3.2.5"/>
    </reaction>
</comment>
<dbReference type="Proteomes" id="UP000694563">
    <property type="component" value="Unassembled WGS sequence"/>
</dbReference>
<feature type="domain" description="Peptidase M28" evidence="7">
    <location>
        <begin position="166"/>
        <end position="296"/>
    </location>
</feature>
<dbReference type="InterPro" id="IPR007484">
    <property type="entry name" value="Peptidase_M28"/>
</dbReference>
<proteinExistence type="inferred from homology"/>